<dbReference type="PANTHER" id="PTHR46889:SF4">
    <property type="entry name" value="TRANSPOSASE INSO FOR INSERTION SEQUENCE ELEMENT IS911B-RELATED"/>
    <property type="match status" value="1"/>
</dbReference>
<dbReference type="Gene3D" id="3.30.420.10">
    <property type="entry name" value="Ribonuclease H-like superfamily/Ribonuclease H"/>
    <property type="match status" value="1"/>
</dbReference>
<reference evidence="4 5" key="1">
    <citation type="submission" date="2024-03" db="EMBL/GenBank/DDBJ databases">
        <title>Draft genome sequence of Pseudonocardia tropica JCM 19149.</title>
        <authorList>
            <person name="Butdee W."/>
            <person name="Duangmal K."/>
        </authorList>
    </citation>
    <scope>NUCLEOTIDE SEQUENCE [LARGE SCALE GENOMIC DNA]</scope>
    <source>
        <strain evidence="4 5">JCM 19149</strain>
    </source>
</reference>
<dbReference type="NCBIfam" id="NF033516">
    <property type="entry name" value="transpos_IS3"/>
    <property type="match status" value="1"/>
</dbReference>
<evidence type="ECO:0000313" key="5">
    <source>
        <dbReference type="Proteomes" id="UP001464923"/>
    </source>
</evidence>
<feature type="coiled-coil region" evidence="2">
    <location>
        <begin position="57"/>
        <end position="84"/>
    </location>
</feature>
<dbReference type="InterPro" id="IPR009057">
    <property type="entry name" value="Homeodomain-like_sf"/>
</dbReference>
<dbReference type="Pfam" id="PF00665">
    <property type="entry name" value="rve"/>
    <property type="match status" value="1"/>
</dbReference>
<organism evidence="4 5">
    <name type="scientific">Pseudonocardia tropica</name>
    <dbReference type="NCBI Taxonomy" id="681289"/>
    <lineage>
        <taxon>Bacteria</taxon>
        <taxon>Bacillati</taxon>
        <taxon>Actinomycetota</taxon>
        <taxon>Actinomycetes</taxon>
        <taxon>Pseudonocardiales</taxon>
        <taxon>Pseudonocardiaceae</taxon>
        <taxon>Pseudonocardia</taxon>
    </lineage>
</organism>
<evidence type="ECO:0000256" key="1">
    <source>
        <dbReference type="ARBA" id="ARBA00002286"/>
    </source>
</evidence>
<dbReference type="Pfam" id="PF13276">
    <property type="entry name" value="HTH_21"/>
    <property type="match status" value="1"/>
</dbReference>
<gene>
    <name evidence="4" type="ORF">WHI96_27665</name>
</gene>
<dbReference type="InterPro" id="IPR036388">
    <property type="entry name" value="WH-like_DNA-bd_sf"/>
</dbReference>
<dbReference type="InterPro" id="IPR012337">
    <property type="entry name" value="RNaseH-like_sf"/>
</dbReference>
<dbReference type="PANTHER" id="PTHR46889">
    <property type="entry name" value="TRANSPOSASE INSF FOR INSERTION SEQUENCE IS3B-RELATED"/>
    <property type="match status" value="1"/>
</dbReference>
<comment type="function">
    <text evidence="1">Involved in the transposition of the insertion sequence.</text>
</comment>
<proteinExistence type="predicted"/>
<dbReference type="InterPro" id="IPR048020">
    <property type="entry name" value="Transpos_IS3"/>
</dbReference>
<dbReference type="Proteomes" id="UP001464923">
    <property type="component" value="Unassembled WGS sequence"/>
</dbReference>
<name>A0ABV1K2X0_9PSEU</name>
<dbReference type="InterPro" id="IPR036397">
    <property type="entry name" value="RNaseH_sf"/>
</dbReference>
<accession>A0ABV1K2X0</accession>
<feature type="domain" description="Integrase catalytic" evidence="3">
    <location>
        <begin position="234"/>
        <end position="404"/>
    </location>
</feature>
<dbReference type="PROSITE" id="PS50994">
    <property type="entry name" value="INTEGRASE"/>
    <property type="match status" value="1"/>
</dbReference>
<dbReference type="SUPFAM" id="SSF46689">
    <property type="entry name" value="Homeodomain-like"/>
    <property type="match status" value="1"/>
</dbReference>
<dbReference type="EMBL" id="JBEDNP010000086">
    <property type="protein sequence ID" value="MEQ3542586.1"/>
    <property type="molecule type" value="Genomic_DNA"/>
</dbReference>
<dbReference type="InterPro" id="IPR001584">
    <property type="entry name" value="Integrase_cat-core"/>
</dbReference>
<dbReference type="InterPro" id="IPR050900">
    <property type="entry name" value="Transposase_IS3/IS150/IS904"/>
</dbReference>
<dbReference type="Pfam" id="PF13333">
    <property type="entry name" value="rve_2"/>
    <property type="match status" value="1"/>
</dbReference>
<comment type="caution">
    <text evidence="4">The sequence shown here is derived from an EMBL/GenBank/DDBJ whole genome shotgun (WGS) entry which is preliminary data.</text>
</comment>
<evidence type="ECO:0000259" key="3">
    <source>
        <dbReference type="PROSITE" id="PS50994"/>
    </source>
</evidence>
<evidence type="ECO:0000313" key="4">
    <source>
        <dbReference type="EMBL" id="MEQ3542586.1"/>
    </source>
</evidence>
<sequence length="422" mass="46952">MRERAQRMVREARRQEPGLSVNAACKRIGPQLGILPDTLRGWCKQADIDDGLAAGVTTAESEELKRLRRENAELRRANEILKTASAFFAGGGARPPYPLIVAYIDQHKRRFGVEPICAALRAQGIAVAPSGYYAHKKRGPSRRALHDAALAETIEATFFDRDKGRGLYGARKMWHQLRRDGVTGQGGEPVARCTVERLMRELGLRGVRRGQPTITTRPDQHAGRAPDLVDRDFTAARPNQLWVVDLTYVPTWSGTVFTAFVSDVYSRRIVGWRCAARMPTELPLDALEMALWTREHAGQTADGRLEGLIHHSDAGSQYTAIRYGDRLAEAGAVASIGSIGDSYDNAMAESLIGLYKSECVRRDGPLRTVEDLELVTASWVHWFNTNRLHSMIGNIPPVEYEQNYYAHDTAREDPISGEPSLH</sequence>
<dbReference type="SUPFAM" id="SSF53098">
    <property type="entry name" value="Ribonuclease H-like"/>
    <property type="match status" value="1"/>
</dbReference>
<evidence type="ECO:0000256" key="2">
    <source>
        <dbReference type="SAM" id="Coils"/>
    </source>
</evidence>
<keyword evidence="5" id="KW-1185">Reference proteome</keyword>
<keyword evidence="2" id="KW-0175">Coiled coil</keyword>
<dbReference type="Gene3D" id="1.10.10.10">
    <property type="entry name" value="Winged helix-like DNA-binding domain superfamily/Winged helix DNA-binding domain"/>
    <property type="match status" value="1"/>
</dbReference>
<protein>
    <submittedName>
        <fullName evidence="4">IS3 family transposase</fullName>
    </submittedName>
</protein>
<dbReference type="InterPro" id="IPR025948">
    <property type="entry name" value="HTH-like_dom"/>
</dbReference>